<name>A0A8X6IVH7_NEPPI</name>
<dbReference type="Pfam" id="PF00067">
    <property type="entry name" value="p450"/>
    <property type="match status" value="1"/>
</dbReference>
<keyword evidence="13" id="KW-1185">Reference proteome</keyword>
<dbReference type="GO" id="GO:0004497">
    <property type="term" value="F:monooxygenase activity"/>
    <property type="evidence" value="ECO:0007669"/>
    <property type="project" value="UniProtKB-KW"/>
</dbReference>
<comment type="cofactor">
    <cofactor evidence="1 9">
        <name>heme</name>
        <dbReference type="ChEBI" id="CHEBI:30413"/>
    </cofactor>
</comment>
<dbReference type="InterPro" id="IPR017972">
    <property type="entry name" value="Cyt_P450_CS"/>
</dbReference>
<dbReference type="InterPro" id="IPR001128">
    <property type="entry name" value="Cyt_P450"/>
</dbReference>
<evidence type="ECO:0000256" key="8">
    <source>
        <dbReference type="ARBA" id="ARBA00023136"/>
    </source>
</evidence>
<dbReference type="PANTHER" id="PTHR24291:SF189">
    <property type="entry name" value="CYTOCHROME P450 4C3-RELATED"/>
    <property type="match status" value="1"/>
</dbReference>
<dbReference type="Gene3D" id="1.10.630.10">
    <property type="entry name" value="Cytochrome P450"/>
    <property type="match status" value="1"/>
</dbReference>
<accession>A0A8X6IVH7</accession>
<keyword evidence="11" id="KW-1133">Transmembrane helix</keyword>
<keyword evidence="5" id="KW-0256">Endoplasmic reticulum</keyword>
<gene>
    <name evidence="12" type="primary">Cyp4c3</name>
    <name evidence="12" type="ORF">NPIL_490441</name>
</gene>
<dbReference type="EMBL" id="BMAW01047527">
    <property type="protein sequence ID" value="GFS61346.1"/>
    <property type="molecule type" value="Genomic_DNA"/>
</dbReference>
<feature type="binding site" description="axial binding residue" evidence="9">
    <location>
        <position position="480"/>
    </location>
    <ligand>
        <name>heme</name>
        <dbReference type="ChEBI" id="CHEBI:30413"/>
    </ligand>
    <ligandPart>
        <name>Fe</name>
        <dbReference type="ChEBI" id="CHEBI:18248"/>
    </ligandPart>
</feature>
<dbReference type="SUPFAM" id="SSF48264">
    <property type="entry name" value="Cytochrome P450"/>
    <property type="match status" value="1"/>
</dbReference>
<dbReference type="AlphaFoldDB" id="A0A8X6IVH7"/>
<evidence type="ECO:0000313" key="12">
    <source>
        <dbReference type="EMBL" id="GFS61346.1"/>
    </source>
</evidence>
<keyword evidence="9 10" id="KW-0479">Metal-binding</keyword>
<evidence type="ECO:0000256" key="4">
    <source>
        <dbReference type="ARBA" id="ARBA00022617"/>
    </source>
</evidence>
<evidence type="ECO:0000256" key="10">
    <source>
        <dbReference type="RuleBase" id="RU000461"/>
    </source>
</evidence>
<evidence type="ECO:0000256" key="5">
    <source>
        <dbReference type="ARBA" id="ARBA00022824"/>
    </source>
</evidence>
<keyword evidence="10" id="KW-0560">Oxidoreductase</keyword>
<organism evidence="12 13">
    <name type="scientific">Nephila pilipes</name>
    <name type="common">Giant wood spider</name>
    <name type="synonym">Nephila maculata</name>
    <dbReference type="NCBI Taxonomy" id="299642"/>
    <lineage>
        <taxon>Eukaryota</taxon>
        <taxon>Metazoa</taxon>
        <taxon>Ecdysozoa</taxon>
        <taxon>Arthropoda</taxon>
        <taxon>Chelicerata</taxon>
        <taxon>Arachnida</taxon>
        <taxon>Araneae</taxon>
        <taxon>Araneomorphae</taxon>
        <taxon>Entelegynae</taxon>
        <taxon>Araneoidea</taxon>
        <taxon>Nephilidae</taxon>
        <taxon>Nephila</taxon>
    </lineage>
</organism>
<dbReference type="PRINTS" id="PR00385">
    <property type="entry name" value="P450"/>
</dbReference>
<sequence length="534" mass="62302">MFGWITEFDIEREPLLARLGNLWPVLLPLAIMVVLTLVQWLWWKYNVWNLSSLPTSKCNYHVLMTSTVLSSVFKNKITDTNVLFFQLLRGLCSIHQQINLGLFYFWTGLRPVVFCFSPEIFEAILKSPNNIKKSFDYTFLSLWLKEGLVTSEGSKWKQRRRVITSAFHFRILEDFVSVFDCQSKYMVEKLKKVTEKNKCLDIVPYITLCTLDIICETAMGLRIKAQDNKDSFYVQAMHRVAQAFIARLLRPWLWADWIYYKTKRGQDFKVDASKMDEFTRKVIVDRKSELLAKLKSKDGVANKDPEKKKAFMDLLLDMHMSDPKHFTEKDIQEEVDSFMFAGHDTTAVGTSWVLYLLGLHPEVQDRILEELDLECGDDPDKPFEEDCLKRLKYLECVIKEAQRLYPPAPFIGRQLQEDVEVNGFKIPKGTTCMLVIYMLHRDAESFPDPEIFNPDRFLSENCLKRHPFAYCPFSAGPRSCIGQKFAMLEEKVMIANVLRNFKIRSIDERDKLHLSAEMVLRSRGGIRLELSPRK</sequence>
<comment type="similarity">
    <text evidence="3 10">Belongs to the cytochrome P450 family.</text>
</comment>
<keyword evidence="8 11" id="KW-0472">Membrane</keyword>
<dbReference type="Proteomes" id="UP000887013">
    <property type="component" value="Unassembled WGS sequence"/>
</dbReference>
<dbReference type="CDD" id="cd20628">
    <property type="entry name" value="CYP4"/>
    <property type="match status" value="1"/>
</dbReference>
<reference evidence="12" key="1">
    <citation type="submission" date="2020-08" db="EMBL/GenBank/DDBJ databases">
        <title>Multicomponent nature underlies the extraordinary mechanical properties of spider dragline silk.</title>
        <authorList>
            <person name="Kono N."/>
            <person name="Nakamura H."/>
            <person name="Mori M."/>
            <person name="Yoshida Y."/>
            <person name="Ohtoshi R."/>
            <person name="Malay A.D."/>
            <person name="Moran D.A.P."/>
            <person name="Tomita M."/>
            <person name="Numata K."/>
            <person name="Arakawa K."/>
        </authorList>
    </citation>
    <scope>NUCLEOTIDE SEQUENCE</scope>
</reference>
<feature type="transmembrane region" description="Helical" evidence="11">
    <location>
        <begin position="21"/>
        <end position="43"/>
    </location>
</feature>
<dbReference type="GO" id="GO:0005789">
    <property type="term" value="C:endoplasmic reticulum membrane"/>
    <property type="evidence" value="ECO:0007669"/>
    <property type="project" value="UniProtKB-SubCell"/>
</dbReference>
<dbReference type="InterPro" id="IPR050196">
    <property type="entry name" value="Cytochrome_P450_Monoox"/>
</dbReference>
<evidence type="ECO:0000256" key="9">
    <source>
        <dbReference type="PIRSR" id="PIRSR602401-1"/>
    </source>
</evidence>
<dbReference type="GO" id="GO:0016705">
    <property type="term" value="F:oxidoreductase activity, acting on paired donors, with incorporation or reduction of molecular oxygen"/>
    <property type="evidence" value="ECO:0007669"/>
    <property type="project" value="InterPro"/>
</dbReference>
<keyword evidence="6 9" id="KW-0408">Iron</keyword>
<keyword evidence="11" id="KW-0812">Transmembrane</keyword>
<dbReference type="OrthoDB" id="6425973at2759"/>
<evidence type="ECO:0000256" key="11">
    <source>
        <dbReference type="SAM" id="Phobius"/>
    </source>
</evidence>
<dbReference type="PRINTS" id="PR00463">
    <property type="entry name" value="EP450I"/>
</dbReference>
<dbReference type="PROSITE" id="PS00086">
    <property type="entry name" value="CYTOCHROME_P450"/>
    <property type="match status" value="1"/>
</dbReference>
<evidence type="ECO:0000256" key="6">
    <source>
        <dbReference type="ARBA" id="ARBA00023004"/>
    </source>
</evidence>
<keyword evidence="4 9" id="KW-0349">Heme</keyword>
<comment type="subcellular location">
    <subcellularLocation>
        <location evidence="2">Endoplasmic reticulum membrane</location>
    </subcellularLocation>
</comment>
<evidence type="ECO:0000313" key="13">
    <source>
        <dbReference type="Proteomes" id="UP000887013"/>
    </source>
</evidence>
<dbReference type="GO" id="GO:0005506">
    <property type="term" value="F:iron ion binding"/>
    <property type="evidence" value="ECO:0007669"/>
    <property type="project" value="InterPro"/>
</dbReference>
<evidence type="ECO:0000256" key="7">
    <source>
        <dbReference type="ARBA" id="ARBA00023033"/>
    </source>
</evidence>
<evidence type="ECO:0000256" key="1">
    <source>
        <dbReference type="ARBA" id="ARBA00001971"/>
    </source>
</evidence>
<evidence type="ECO:0000256" key="2">
    <source>
        <dbReference type="ARBA" id="ARBA00004586"/>
    </source>
</evidence>
<comment type="caution">
    <text evidence="12">The sequence shown here is derived from an EMBL/GenBank/DDBJ whole genome shotgun (WGS) entry which is preliminary data.</text>
</comment>
<proteinExistence type="inferred from homology"/>
<dbReference type="PANTHER" id="PTHR24291">
    <property type="entry name" value="CYTOCHROME P450 FAMILY 4"/>
    <property type="match status" value="1"/>
</dbReference>
<dbReference type="InterPro" id="IPR036396">
    <property type="entry name" value="Cyt_P450_sf"/>
</dbReference>
<dbReference type="GO" id="GO:0020037">
    <property type="term" value="F:heme binding"/>
    <property type="evidence" value="ECO:0007669"/>
    <property type="project" value="InterPro"/>
</dbReference>
<keyword evidence="7 10" id="KW-0503">Monooxygenase</keyword>
<protein>
    <submittedName>
        <fullName evidence="12">Cytochrome P450 4c3</fullName>
    </submittedName>
</protein>
<dbReference type="InterPro" id="IPR002401">
    <property type="entry name" value="Cyt_P450_E_grp-I"/>
</dbReference>
<evidence type="ECO:0000256" key="3">
    <source>
        <dbReference type="ARBA" id="ARBA00010617"/>
    </source>
</evidence>